<dbReference type="InterPro" id="IPR004776">
    <property type="entry name" value="Mem_transp_PIN-like"/>
</dbReference>
<dbReference type="eggNOG" id="COG0679">
    <property type="taxonomic scope" value="Bacteria"/>
</dbReference>
<dbReference type="KEGG" id="rta:Rta_25940"/>
<keyword evidence="7 8" id="KW-0472">Membrane</keyword>
<dbReference type="Proteomes" id="UP000008385">
    <property type="component" value="Chromosome"/>
</dbReference>
<accession>F5Y3N7</accession>
<evidence type="ECO:0000256" key="8">
    <source>
        <dbReference type="SAM" id="Phobius"/>
    </source>
</evidence>
<gene>
    <name evidence="9" type="ordered locus">Rta_25940</name>
</gene>
<dbReference type="GO" id="GO:0005886">
    <property type="term" value="C:plasma membrane"/>
    <property type="evidence" value="ECO:0007669"/>
    <property type="project" value="UniProtKB-SubCell"/>
</dbReference>
<dbReference type="GO" id="GO:0055085">
    <property type="term" value="P:transmembrane transport"/>
    <property type="evidence" value="ECO:0007669"/>
    <property type="project" value="InterPro"/>
</dbReference>
<dbReference type="PANTHER" id="PTHR36838:SF4">
    <property type="entry name" value="AUXIN EFFLUX CARRIER FAMILY PROTEIN"/>
    <property type="match status" value="1"/>
</dbReference>
<dbReference type="EMBL" id="CP000245">
    <property type="protein sequence ID" value="AEG93694.1"/>
    <property type="molecule type" value="Genomic_DNA"/>
</dbReference>
<keyword evidence="3" id="KW-0813">Transport</keyword>
<feature type="transmembrane region" description="Helical" evidence="8">
    <location>
        <begin position="224"/>
        <end position="245"/>
    </location>
</feature>
<proteinExistence type="inferred from homology"/>
<reference evidence="10" key="1">
    <citation type="submission" date="2006-01" db="EMBL/GenBank/DDBJ databases">
        <title>Genome of the cyst-dividing bacterium Ramlibacter tataouinensis.</title>
        <authorList>
            <person name="Barakat M."/>
            <person name="Ortet P."/>
            <person name="De Luca G."/>
            <person name="Jourlin-Castelli C."/>
            <person name="Ansaldi M."/>
            <person name="Py B."/>
            <person name="Fichant G."/>
            <person name="Coutinho P."/>
            <person name="Voulhoux R."/>
            <person name="Bastien O."/>
            <person name="Roy S."/>
            <person name="Marechal E."/>
            <person name="Henrissat B."/>
            <person name="Quentin Y."/>
            <person name="Noirot P."/>
            <person name="Filloux A."/>
            <person name="Mejean V."/>
            <person name="DuBow M."/>
            <person name="Barras F."/>
            <person name="Heulin T."/>
        </authorList>
    </citation>
    <scope>NUCLEOTIDE SEQUENCE [LARGE SCALE GENOMIC DNA]</scope>
    <source>
        <strain evidence="10">ATCC BAA-407 / DSM 14655 / LMG 21543 / TTB310</strain>
    </source>
</reference>
<feature type="transmembrane region" description="Helical" evidence="8">
    <location>
        <begin position="70"/>
        <end position="91"/>
    </location>
</feature>
<dbReference type="Gene3D" id="1.20.1530.20">
    <property type="match status" value="1"/>
</dbReference>
<keyword evidence="4" id="KW-1003">Cell membrane</keyword>
<comment type="subcellular location">
    <subcellularLocation>
        <location evidence="1">Cell membrane</location>
        <topology evidence="1">Multi-pass membrane protein</topology>
    </subcellularLocation>
</comment>
<name>F5Y3N7_RAMTT</name>
<organism evidence="9 10">
    <name type="scientific">Ramlibacter tataouinensis (strain ATCC BAA-407 / DSM 14655 / LMG 21543 / TTB310)</name>
    <dbReference type="NCBI Taxonomy" id="365046"/>
    <lineage>
        <taxon>Bacteria</taxon>
        <taxon>Pseudomonadati</taxon>
        <taxon>Pseudomonadota</taxon>
        <taxon>Betaproteobacteria</taxon>
        <taxon>Burkholderiales</taxon>
        <taxon>Comamonadaceae</taxon>
        <taxon>Ramlibacter</taxon>
    </lineage>
</organism>
<evidence type="ECO:0000256" key="7">
    <source>
        <dbReference type="ARBA" id="ARBA00023136"/>
    </source>
</evidence>
<evidence type="ECO:0000256" key="4">
    <source>
        <dbReference type="ARBA" id="ARBA00022475"/>
    </source>
</evidence>
<keyword evidence="6 8" id="KW-1133">Transmembrane helix</keyword>
<evidence type="ECO:0000256" key="5">
    <source>
        <dbReference type="ARBA" id="ARBA00022692"/>
    </source>
</evidence>
<dbReference type="STRING" id="365046.Rta_25940"/>
<protein>
    <submittedName>
        <fullName evidence="9">Permease-like protein</fullName>
    </submittedName>
</protein>
<feature type="transmembrane region" description="Helical" evidence="8">
    <location>
        <begin position="134"/>
        <end position="154"/>
    </location>
</feature>
<dbReference type="AlphaFoldDB" id="F5Y3N7"/>
<evidence type="ECO:0000313" key="10">
    <source>
        <dbReference type="Proteomes" id="UP000008385"/>
    </source>
</evidence>
<keyword evidence="5 8" id="KW-0812">Transmembrane</keyword>
<dbReference type="Pfam" id="PF03547">
    <property type="entry name" value="Mem_trans"/>
    <property type="match status" value="1"/>
</dbReference>
<dbReference type="PATRIC" id="fig|365046.3.peg.2650"/>
<evidence type="ECO:0000256" key="2">
    <source>
        <dbReference type="ARBA" id="ARBA00010145"/>
    </source>
</evidence>
<evidence type="ECO:0000313" key="9">
    <source>
        <dbReference type="EMBL" id="AEG93694.1"/>
    </source>
</evidence>
<feature type="transmembrane region" description="Helical" evidence="8">
    <location>
        <begin position="283"/>
        <end position="307"/>
    </location>
</feature>
<dbReference type="InterPro" id="IPR038770">
    <property type="entry name" value="Na+/solute_symporter_sf"/>
</dbReference>
<feature type="transmembrane region" description="Helical" evidence="8">
    <location>
        <begin position="12"/>
        <end position="31"/>
    </location>
</feature>
<sequence>MHYARPVNFAQLLFPDFSLILCGWLVCRYTALNRTVWEQVESLVYYFLFPVLLFQSIVRSPLDLGAASSLIAAGLLMGMAGIALAYSLPALPWIGARIDRRDHAGAAQIAFRFNSFIALALAERLAGPQGLLQIAVLIGVCVPLFNVGAVWPMARHSGTGFGAALLRNPLIVATALGMATNLAGLQIPDWLTPTVNRIGAASLALGLMAAGAGMQFGSLAQGKVLAASVLAIRHLLLPLVAWVLARLLRLDATQSTMLLAFSALPAASSAYVLAARMGYNGAYVAALVTLSTLLAMASLPFALGVLLQR</sequence>
<comment type="similarity">
    <text evidence="2">Belongs to the auxin efflux carrier (TC 2.A.69) family.</text>
</comment>
<feature type="transmembrane region" description="Helical" evidence="8">
    <location>
        <begin position="197"/>
        <end position="218"/>
    </location>
</feature>
<reference evidence="9 10" key="2">
    <citation type="journal article" date="2011" name="PLoS ONE">
        <title>The Cyst-Dividing Bacterium Ramlibacter tataouinensis TTB310 Genome Reveals a Well-Stocked Toolbox for Adaptation to a Desert Environment.</title>
        <authorList>
            <person name="De Luca G."/>
            <person name="Barakat M."/>
            <person name="Ortet P."/>
            <person name="Fochesato S."/>
            <person name="Jourlin-Castelli C."/>
            <person name="Ansaldi M."/>
            <person name="Py B."/>
            <person name="Fichant G."/>
            <person name="Coutinho P.M."/>
            <person name="Voulhoux R."/>
            <person name="Bastien O."/>
            <person name="Marechal E."/>
            <person name="Henrissat B."/>
            <person name="Quentin Y."/>
            <person name="Noirot P."/>
            <person name="Filloux A."/>
            <person name="Mejean V."/>
            <person name="Dubow M.S."/>
            <person name="Barras F."/>
            <person name="Barbe V."/>
            <person name="Weissenbach J."/>
            <person name="Mihalcescu I."/>
            <person name="Vermeglio A."/>
            <person name="Achouak W."/>
            <person name="Heulin T."/>
        </authorList>
    </citation>
    <scope>NUCLEOTIDE SEQUENCE [LARGE SCALE GENOMIC DNA]</scope>
    <source>
        <strain evidence="10">ATCC BAA-407 / DSM 14655 / LMG 21543 / TTB310</strain>
    </source>
</reference>
<feature type="transmembrane region" description="Helical" evidence="8">
    <location>
        <begin position="43"/>
        <end position="58"/>
    </location>
</feature>
<feature type="transmembrane region" description="Helical" evidence="8">
    <location>
        <begin position="166"/>
        <end position="185"/>
    </location>
</feature>
<feature type="transmembrane region" description="Helical" evidence="8">
    <location>
        <begin position="257"/>
        <end position="277"/>
    </location>
</feature>
<dbReference type="PANTHER" id="PTHR36838">
    <property type="entry name" value="AUXIN EFFLUX CARRIER FAMILY PROTEIN"/>
    <property type="match status" value="1"/>
</dbReference>
<evidence type="ECO:0000256" key="6">
    <source>
        <dbReference type="ARBA" id="ARBA00022989"/>
    </source>
</evidence>
<evidence type="ECO:0000256" key="1">
    <source>
        <dbReference type="ARBA" id="ARBA00004651"/>
    </source>
</evidence>
<keyword evidence="10" id="KW-1185">Reference proteome</keyword>
<dbReference type="HOGENOM" id="CLU_056175_3_1_4"/>
<evidence type="ECO:0000256" key="3">
    <source>
        <dbReference type="ARBA" id="ARBA00022448"/>
    </source>
</evidence>